<proteinExistence type="predicted"/>
<comment type="caution">
    <text evidence="5">The sequence shown here is derived from an EMBL/GenBank/DDBJ whole genome shotgun (WGS) entry which is preliminary data.</text>
</comment>
<dbReference type="PANTHER" id="PTHR43280:SF26">
    <property type="entry name" value="ARAC-FAMILY TRANSCRIPTIONAL REGULATOR"/>
    <property type="match status" value="1"/>
</dbReference>
<dbReference type="Proteomes" id="UP000034455">
    <property type="component" value="Unassembled WGS sequence"/>
</dbReference>
<protein>
    <submittedName>
        <fullName evidence="5">AraC family regulatory protein</fullName>
    </submittedName>
</protein>
<dbReference type="Gene3D" id="1.10.10.60">
    <property type="entry name" value="Homeodomain-like"/>
    <property type="match status" value="2"/>
</dbReference>
<dbReference type="SUPFAM" id="SSF46689">
    <property type="entry name" value="Homeodomain-like"/>
    <property type="match status" value="2"/>
</dbReference>
<dbReference type="SMART" id="SM00342">
    <property type="entry name" value="HTH_ARAC"/>
    <property type="match status" value="1"/>
</dbReference>
<evidence type="ECO:0000313" key="6">
    <source>
        <dbReference type="Proteomes" id="UP000034455"/>
    </source>
</evidence>
<dbReference type="PROSITE" id="PS01124">
    <property type="entry name" value="HTH_ARAC_FAMILY_2"/>
    <property type="match status" value="1"/>
</dbReference>
<dbReference type="GO" id="GO:0003700">
    <property type="term" value="F:DNA-binding transcription factor activity"/>
    <property type="evidence" value="ECO:0007669"/>
    <property type="project" value="InterPro"/>
</dbReference>
<evidence type="ECO:0000256" key="3">
    <source>
        <dbReference type="ARBA" id="ARBA00023163"/>
    </source>
</evidence>
<keyword evidence="3" id="KW-0804">Transcription</keyword>
<organism evidence="5 6">
    <name type="scientific">Staphylococcus cohnii subsp. cohnii</name>
    <dbReference type="NCBI Taxonomy" id="74704"/>
    <lineage>
        <taxon>Bacteria</taxon>
        <taxon>Bacillati</taxon>
        <taxon>Bacillota</taxon>
        <taxon>Bacilli</taxon>
        <taxon>Bacillales</taxon>
        <taxon>Staphylococcaceae</taxon>
        <taxon>Staphylococcus</taxon>
        <taxon>Staphylococcus cohnii species complex</taxon>
    </lineage>
</organism>
<evidence type="ECO:0000256" key="2">
    <source>
        <dbReference type="ARBA" id="ARBA00023125"/>
    </source>
</evidence>
<evidence type="ECO:0000259" key="4">
    <source>
        <dbReference type="PROSITE" id="PS01124"/>
    </source>
</evidence>
<feature type="domain" description="HTH araC/xylS-type" evidence="4">
    <location>
        <begin position="149"/>
        <end position="247"/>
    </location>
</feature>
<keyword evidence="2" id="KW-0238">DNA-binding</keyword>
<dbReference type="PATRIC" id="fig|74704.6.peg.1457"/>
<accession>A0A0M2P5D8</accession>
<keyword evidence="1" id="KW-0805">Transcription regulation</keyword>
<reference evidence="5 6" key="1">
    <citation type="submission" date="2015-03" db="EMBL/GenBank/DDBJ databases">
        <title>Genome Assembly of Staphylococcus cohnii subsp. cohnii strain G22B2.</title>
        <authorList>
            <person name="Nair G."/>
            <person name="Kaur G."/>
            <person name="Khatri I."/>
            <person name="Singh N.K."/>
            <person name="Sathyabama S."/>
            <person name="Maurya S.K."/>
            <person name="Subramanian S."/>
            <person name="Agrewala J.N."/>
            <person name="Mayilraj S."/>
        </authorList>
    </citation>
    <scope>NUCLEOTIDE SEQUENCE [LARGE SCALE GENOMIC DNA]</scope>
    <source>
        <strain evidence="5 6">G22B2</strain>
    </source>
</reference>
<dbReference type="GO" id="GO:0043565">
    <property type="term" value="F:sequence-specific DNA binding"/>
    <property type="evidence" value="ECO:0007669"/>
    <property type="project" value="InterPro"/>
</dbReference>
<dbReference type="InterPro" id="IPR009057">
    <property type="entry name" value="Homeodomain-like_sf"/>
</dbReference>
<sequence length="698" mass="81376">MISSLSIKNHYMTELARCINEIIILIPINKSCKINLNGSMITIDHACIINNADLYQYIDIDNLIELKIPLPLFIEKDKSIANALFDIKQIKYIEQFRNLVLQKLQNHTQNRKCMHLYISNIIEFLLKEAKVDLDDQYLPILYTKHPLVQRLTQYIHKHINEPLTTKQVSNAFYISQSYISILFSKILNMDFKQYTSSLKIALSLFDLLEKEQSIYDVALKYSFTNVSTYSKNFKFYIKMPPKFYIHQFRKNDLNSLYQVSLSTPNLSKTINKLYNFSHNQHISSNQIVLNKLKYTQKFNMTRTFITFNDLHKLISFNQSTFSINMLSLISKPNLILLHTNFDDLNKLDHHNVFAAIKQLLIKGFEITLKVDNPSFSQSIDYQIIKLLTSLTLLNEHISNVSLLIETNHKTFKNDQRLIDNFKQQFPTIKCAVNVGHILENSGNFSRFQKNISSLNADFYFIDTDWYLLKNIISRNWFNADNAFDTHQTIMLFLNQLHPTIAKKVVFNNLTHSNLKHYYKDMSISPHILLMHLLIDFQTLIGGFAFPYFSEDDEQFMLINHNCSTMPIVHVFSLLKPFLNLQIAKFPYGLIGKSKHHFHILLFNSLNYSTPTSDLIANIVHNYITDFPVYTRVLNENHGIISHLIPNNLDLSAIDSKILEQINKANTPLSKLTMHSYHNLLTITVTKSEIKYIMFPINS</sequence>
<dbReference type="PANTHER" id="PTHR43280">
    <property type="entry name" value="ARAC-FAMILY TRANSCRIPTIONAL REGULATOR"/>
    <property type="match status" value="1"/>
</dbReference>
<name>A0A0M2P5D8_STACC</name>
<dbReference type="AlphaFoldDB" id="A0A0M2P5D8"/>
<evidence type="ECO:0000256" key="1">
    <source>
        <dbReference type="ARBA" id="ARBA00023015"/>
    </source>
</evidence>
<evidence type="ECO:0000313" key="5">
    <source>
        <dbReference type="EMBL" id="KKI65465.1"/>
    </source>
</evidence>
<dbReference type="EMBL" id="LAKJ01000002">
    <property type="protein sequence ID" value="KKI65465.1"/>
    <property type="molecule type" value="Genomic_DNA"/>
</dbReference>
<gene>
    <name evidence="5" type="ORF">UF66_1422</name>
</gene>
<dbReference type="InterPro" id="IPR018060">
    <property type="entry name" value="HTH_AraC"/>
</dbReference>